<reference evidence="3" key="2">
    <citation type="submission" date="2023-05" db="EMBL/GenBank/DDBJ databases">
        <authorList>
            <consortium name="Lawrence Berkeley National Laboratory"/>
            <person name="Steindorff A."/>
            <person name="Hensen N."/>
            <person name="Bonometti L."/>
            <person name="Westerberg I."/>
            <person name="Brannstrom I.O."/>
            <person name="Guillou S."/>
            <person name="Cros-Aarteil S."/>
            <person name="Calhoun S."/>
            <person name="Haridas S."/>
            <person name="Kuo A."/>
            <person name="Mondo S."/>
            <person name="Pangilinan J."/>
            <person name="Riley R."/>
            <person name="Labutti K."/>
            <person name="Andreopoulos B."/>
            <person name="Lipzen A."/>
            <person name="Chen C."/>
            <person name="Yanf M."/>
            <person name="Daum C."/>
            <person name="Ng V."/>
            <person name="Clum A."/>
            <person name="Ohm R."/>
            <person name="Martin F."/>
            <person name="Silar P."/>
            <person name="Natvig D."/>
            <person name="Lalanne C."/>
            <person name="Gautier V."/>
            <person name="Ament-Velasquez S.L."/>
            <person name="Kruys A."/>
            <person name="Hutchinson M.I."/>
            <person name="Powell A.J."/>
            <person name="Barry K."/>
            <person name="Miller A.N."/>
            <person name="Grigoriev I.V."/>
            <person name="Debuchy R."/>
            <person name="Gladieux P."/>
            <person name="Thoren M.H."/>
            <person name="Johannesson H."/>
        </authorList>
    </citation>
    <scope>NUCLEOTIDE SEQUENCE</scope>
    <source>
        <strain evidence="3">CBS 359.72</strain>
    </source>
</reference>
<keyword evidence="2" id="KW-0812">Transmembrane</keyword>
<reference evidence="3" key="1">
    <citation type="journal article" date="2023" name="Mol. Phylogenet. Evol.">
        <title>Genome-scale phylogeny and comparative genomics of the fungal order Sordariales.</title>
        <authorList>
            <person name="Hensen N."/>
            <person name="Bonometti L."/>
            <person name="Westerberg I."/>
            <person name="Brannstrom I.O."/>
            <person name="Guillou S."/>
            <person name="Cros-Aarteil S."/>
            <person name="Calhoun S."/>
            <person name="Haridas S."/>
            <person name="Kuo A."/>
            <person name="Mondo S."/>
            <person name="Pangilinan J."/>
            <person name="Riley R."/>
            <person name="LaButti K."/>
            <person name="Andreopoulos B."/>
            <person name="Lipzen A."/>
            <person name="Chen C."/>
            <person name="Yan M."/>
            <person name="Daum C."/>
            <person name="Ng V."/>
            <person name="Clum A."/>
            <person name="Steindorff A."/>
            <person name="Ohm R.A."/>
            <person name="Martin F."/>
            <person name="Silar P."/>
            <person name="Natvig D.O."/>
            <person name="Lalanne C."/>
            <person name="Gautier V."/>
            <person name="Ament-Velasquez S.L."/>
            <person name="Kruys A."/>
            <person name="Hutchinson M.I."/>
            <person name="Powell A.J."/>
            <person name="Barry K."/>
            <person name="Miller A.N."/>
            <person name="Grigoriev I.V."/>
            <person name="Debuchy R."/>
            <person name="Gladieux P."/>
            <person name="Hiltunen Thoren M."/>
            <person name="Johannesson H."/>
        </authorList>
    </citation>
    <scope>NUCLEOTIDE SEQUENCE</scope>
    <source>
        <strain evidence="3">CBS 359.72</strain>
    </source>
</reference>
<comment type="caution">
    <text evidence="3">The sequence shown here is derived from an EMBL/GenBank/DDBJ whole genome shotgun (WGS) entry which is preliminary data.</text>
</comment>
<name>A0AAN7CQM5_9PEZI</name>
<feature type="region of interest" description="Disordered" evidence="1">
    <location>
        <begin position="174"/>
        <end position="194"/>
    </location>
</feature>
<organism evidence="3 4">
    <name type="scientific">Corynascus novoguineensis</name>
    <dbReference type="NCBI Taxonomy" id="1126955"/>
    <lineage>
        <taxon>Eukaryota</taxon>
        <taxon>Fungi</taxon>
        <taxon>Dikarya</taxon>
        <taxon>Ascomycota</taxon>
        <taxon>Pezizomycotina</taxon>
        <taxon>Sordariomycetes</taxon>
        <taxon>Sordariomycetidae</taxon>
        <taxon>Sordariales</taxon>
        <taxon>Chaetomiaceae</taxon>
        <taxon>Corynascus</taxon>
    </lineage>
</organism>
<dbReference type="EMBL" id="MU857672">
    <property type="protein sequence ID" value="KAK4246539.1"/>
    <property type="molecule type" value="Genomic_DNA"/>
</dbReference>
<keyword evidence="2" id="KW-0472">Membrane</keyword>
<keyword evidence="2" id="KW-1133">Transmembrane helix</keyword>
<evidence type="ECO:0008006" key="5">
    <source>
        <dbReference type="Google" id="ProtNLM"/>
    </source>
</evidence>
<sequence length="413" mass="44584">MAPFFRKHKDSDKAGKQVAGKVGAAKPDDETQKTSSTSAAGFDSAGSTGNEPAPLLNDEDEEFLERLVSGEVDDEEGPPPPLPPRPKTPDLVWDDSDSFRLSQTEGVTTTTTPTPALATTTTKKPNRFSRLFHRKPSSSTALTVPSGAAEVAPEEADREWADLNRVLSRLGIEPTDLDGTQENTPDTAATTTTKATKTSKTKAAALTASAEVQSLLRQFVVVLKDIMHGAPTAVDDLTALLDGRNDVLRRGFDKLPSSMQKLVTQLPKKLTGSLGPEVLAAAAESQGLRKEDAPSDASGLARFLMPKTLNDLVLTPAIVKSMLKAIVNALKLRWPAFVGTNVLWSAAVFLLLFVLWYFHKRGKEEREKREKEVAESEGEKGLCEDQDELKEAEEGVSSAVIVVEPPPADNFRS</sequence>
<feature type="compositionally biased region" description="Low complexity" evidence="1">
    <location>
        <begin position="16"/>
        <end position="25"/>
    </location>
</feature>
<dbReference type="AlphaFoldDB" id="A0AAN7CQM5"/>
<feature type="compositionally biased region" description="Polar residues" evidence="1">
    <location>
        <begin position="33"/>
        <end position="50"/>
    </location>
</feature>
<keyword evidence="4" id="KW-1185">Reference proteome</keyword>
<feature type="compositionally biased region" description="Low complexity" evidence="1">
    <location>
        <begin position="108"/>
        <end position="121"/>
    </location>
</feature>
<accession>A0AAN7CQM5</accession>
<feature type="transmembrane region" description="Helical" evidence="2">
    <location>
        <begin position="342"/>
        <end position="359"/>
    </location>
</feature>
<gene>
    <name evidence="3" type="ORF">C7999DRAFT_33061</name>
</gene>
<feature type="compositionally biased region" description="Basic and acidic residues" evidence="1">
    <location>
        <begin position="365"/>
        <end position="383"/>
    </location>
</feature>
<evidence type="ECO:0000256" key="1">
    <source>
        <dbReference type="SAM" id="MobiDB-lite"/>
    </source>
</evidence>
<evidence type="ECO:0000313" key="4">
    <source>
        <dbReference type="Proteomes" id="UP001303647"/>
    </source>
</evidence>
<proteinExistence type="predicted"/>
<evidence type="ECO:0000313" key="3">
    <source>
        <dbReference type="EMBL" id="KAK4246539.1"/>
    </source>
</evidence>
<feature type="region of interest" description="Disordered" evidence="1">
    <location>
        <begin position="1"/>
        <end position="121"/>
    </location>
</feature>
<evidence type="ECO:0000256" key="2">
    <source>
        <dbReference type="SAM" id="Phobius"/>
    </source>
</evidence>
<protein>
    <recommendedName>
        <fullName evidence="5">Ring-like domain-containing protein</fullName>
    </recommendedName>
</protein>
<feature type="region of interest" description="Disordered" evidence="1">
    <location>
        <begin position="365"/>
        <end position="398"/>
    </location>
</feature>
<dbReference type="Proteomes" id="UP001303647">
    <property type="component" value="Unassembled WGS sequence"/>
</dbReference>